<dbReference type="InterPro" id="IPR006675">
    <property type="entry name" value="HDIG_dom"/>
</dbReference>
<dbReference type="PANTHER" id="PTHR36442:SF1">
    <property type="entry name" value="CYCLIC-DI-AMP PHOSPHODIESTERASE PGPH"/>
    <property type="match status" value="1"/>
</dbReference>
<keyword evidence="1" id="KW-0812">Transmembrane</keyword>
<dbReference type="NCBIfam" id="TIGR00277">
    <property type="entry name" value="HDIG"/>
    <property type="match status" value="1"/>
</dbReference>
<dbReference type="PANTHER" id="PTHR36442">
    <property type="entry name" value="CYCLIC-DI-AMP PHOSPHODIESTERASE PGPH"/>
    <property type="match status" value="1"/>
</dbReference>
<keyword evidence="1" id="KW-0472">Membrane</keyword>
<feature type="transmembrane region" description="Helical" evidence="1">
    <location>
        <begin position="350"/>
        <end position="376"/>
    </location>
</feature>
<dbReference type="InterPro" id="IPR011621">
    <property type="entry name" value="Metal-dep_PHydrolase_7TM_intra"/>
</dbReference>
<feature type="transmembrane region" description="Helical" evidence="1">
    <location>
        <begin position="265"/>
        <end position="286"/>
    </location>
</feature>
<dbReference type="AlphaFoldDB" id="A0A174B288"/>
<dbReference type="SUPFAM" id="SSF109604">
    <property type="entry name" value="HD-domain/PDEase-like"/>
    <property type="match status" value="1"/>
</dbReference>
<organism evidence="3 4">
    <name type="scientific">Clostridium disporicum</name>
    <dbReference type="NCBI Taxonomy" id="84024"/>
    <lineage>
        <taxon>Bacteria</taxon>
        <taxon>Bacillati</taxon>
        <taxon>Bacillota</taxon>
        <taxon>Clostridia</taxon>
        <taxon>Eubacteriales</taxon>
        <taxon>Clostridiaceae</taxon>
        <taxon>Clostridium</taxon>
    </lineage>
</organism>
<dbReference type="EMBL" id="CYZV01000009">
    <property type="protein sequence ID" value="CUN93755.1"/>
    <property type="molecule type" value="Genomic_DNA"/>
</dbReference>
<protein>
    <submittedName>
        <fullName evidence="3">Metal dependent phosphohydrolase</fullName>
    </submittedName>
</protein>
<dbReference type="GO" id="GO:0016787">
    <property type="term" value="F:hydrolase activity"/>
    <property type="evidence" value="ECO:0007669"/>
    <property type="project" value="UniProtKB-KW"/>
</dbReference>
<accession>A0A174B288</accession>
<dbReference type="OrthoDB" id="9806952at2"/>
<sequence length="687" mass="77658">MKDKSDVLKKAHMDKWKRIFLFTITAIFIYFIMLTVVTPKRYKLNEGDIATVDIKAPRDIIDEEATKAKEQEVTAKVEKKFTLKNEIKIEASENIKSFFDKLINLKSNDIDEKSKISELKKIDAFKLSDAEYKTLLDLNVDKDTELQWIALTAIDKGYEKQIEEDNSEDIAEAKTIVDDYLSSQELESNIEAILREMCESQIKANYFFDQSKTDEAVKEALKSVSKVMIKKNQTIVKEGEPITQQQINILTELGLVGEDLSKDYIYTYIILAFFVLFVLGMQYMYLKKEKKEILIDTKLVFLILLLNLLSVISARVFTFVSLFIIPIACAPILMTVFLDSKISIVINSLNLLFVTVIVGFDPQVILIGIVSTIVSSTTLKKISQRNDILYSTVYVAAAVAVVILSSGILLSNNIKQILLDVILAVFGAFISGILAMGLLPFLESSFSLVTNMKLLELSNPNNPLLKRLLMEAPGTYHHSVMVANLAEVAAEEVGANPMLVRVGAYYHDVGKIKRPFFFGENQLGGTNPHDKISPTLSTTIIISHVKDGLELAKEYDIPKVVSDMIVQHHGTTLVKYFYYTLKNSSENPDEIREEDFRYPGPKPQSKEAAIIMMADSVEAAVRSIQEPTLEKIEDMVNNIVKDKMNSNQLNECDLTFRELEVIKACFLRVLKGIYHHRIEYPTEKGKE</sequence>
<keyword evidence="1" id="KW-1133">Transmembrane helix</keyword>
<dbReference type="InterPro" id="IPR052722">
    <property type="entry name" value="PgpH_phosphodiesterase"/>
</dbReference>
<dbReference type="InterPro" id="IPR011624">
    <property type="entry name" value="Metal-dep_PHydrolase_7TM_extra"/>
</dbReference>
<dbReference type="SMART" id="SM00471">
    <property type="entry name" value="HDc"/>
    <property type="match status" value="1"/>
</dbReference>
<evidence type="ECO:0000256" key="1">
    <source>
        <dbReference type="SAM" id="Phobius"/>
    </source>
</evidence>
<dbReference type="CDD" id="cd00077">
    <property type="entry name" value="HDc"/>
    <property type="match status" value="1"/>
</dbReference>
<name>A0A174B288_9CLOT</name>
<feature type="transmembrane region" description="Helical" evidence="1">
    <location>
        <begin position="388"/>
        <end position="410"/>
    </location>
</feature>
<dbReference type="InterPro" id="IPR003607">
    <property type="entry name" value="HD/PDEase_dom"/>
</dbReference>
<evidence type="ECO:0000313" key="3">
    <source>
        <dbReference type="EMBL" id="CUN93755.1"/>
    </source>
</evidence>
<dbReference type="Pfam" id="PF07697">
    <property type="entry name" value="7TMR-HDED"/>
    <property type="match status" value="1"/>
</dbReference>
<proteinExistence type="predicted"/>
<dbReference type="RefSeq" id="WP_055275799.1">
    <property type="nucleotide sequence ID" value="NZ_CYZV01000009.1"/>
</dbReference>
<reference evidence="3 4" key="1">
    <citation type="submission" date="2015-09" db="EMBL/GenBank/DDBJ databases">
        <authorList>
            <consortium name="Pathogen Informatics"/>
        </authorList>
    </citation>
    <scope>NUCLEOTIDE SEQUENCE [LARGE SCALE GENOMIC DNA]</scope>
    <source>
        <strain evidence="3 4">2789STDY5834855</strain>
    </source>
</reference>
<dbReference type="Proteomes" id="UP000095558">
    <property type="component" value="Unassembled WGS sequence"/>
</dbReference>
<keyword evidence="3" id="KW-0378">Hydrolase</keyword>
<feature type="transmembrane region" description="Helical" evidence="1">
    <location>
        <begin position="417"/>
        <end position="442"/>
    </location>
</feature>
<dbReference type="Gene3D" id="1.10.3210.10">
    <property type="entry name" value="Hypothetical protein af1432"/>
    <property type="match status" value="1"/>
</dbReference>
<dbReference type="Pfam" id="PF07698">
    <property type="entry name" value="7TM-7TMR_HD"/>
    <property type="match status" value="1"/>
</dbReference>
<evidence type="ECO:0000313" key="4">
    <source>
        <dbReference type="Proteomes" id="UP000095558"/>
    </source>
</evidence>
<feature type="transmembrane region" description="Helical" evidence="1">
    <location>
        <begin position="20"/>
        <end position="37"/>
    </location>
</feature>
<gene>
    <name evidence="3" type="ORF">ERS852470_01057</name>
</gene>
<evidence type="ECO:0000259" key="2">
    <source>
        <dbReference type="SMART" id="SM00471"/>
    </source>
</evidence>
<feature type="transmembrane region" description="Helical" evidence="1">
    <location>
        <begin position="293"/>
        <end position="312"/>
    </location>
</feature>
<dbReference type="Pfam" id="PF01966">
    <property type="entry name" value="HD"/>
    <property type="match status" value="1"/>
</dbReference>
<feature type="domain" description="HD/PDEase" evidence="2">
    <location>
        <begin position="471"/>
        <end position="629"/>
    </location>
</feature>
<dbReference type="InterPro" id="IPR006674">
    <property type="entry name" value="HD_domain"/>
</dbReference>
<feature type="transmembrane region" description="Helical" evidence="1">
    <location>
        <begin position="318"/>
        <end position="338"/>
    </location>
</feature>